<feature type="transmembrane region" description="Helical" evidence="2">
    <location>
        <begin position="22"/>
        <end position="44"/>
    </location>
</feature>
<evidence type="ECO:0000259" key="3">
    <source>
        <dbReference type="Pfam" id="PF00534"/>
    </source>
</evidence>
<dbReference type="GO" id="GO:0016757">
    <property type="term" value="F:glycosyltransferase activity"/>
    <property type="evidence" value="ECO:0007669"/>
    <property type="project" value="InterPro"/>
</dbReference>
<dbReference type="InterPro" id="IPR001296">
    <property type="entry name" value="Glyco_trans_1"/>
</dbReference>
<dbReference type="CDD" id="cd03801">
    <property type="entry name" value="GT4_PimA-like"/>
    <property type="match status" value="1"/>
</dbReference>
<dbReference type="Gene3D" id="3.40.50.11090">
    <property type="match status" value="1"/>
</dbReference>
<dbReference type="Gene3D" id="3.40.50.2000">
    <property type="entry name" value="Glycogen Phosphorylase B"/>
    <property type="match status" value="1"/>
</dbReference>
<keyword evidence="2" id="KW-0812">Transmembrane</keyword>
<proteinExistence type="predicted"/>
<keyword evidence="1" id="KW-0808">Transferase</keyword>
<protein>
    <submittedName>
        <fullName evidence="4">Glycosyltransferase involved in cell wall bisynthesis</fullName>
    </submittedName>
</protein>
<dbReference type="GO" id="GO:0009103">
    <property type="term" value="P:lipopolysaccharide biosynthetic process"/>
    <property type="evidence" value="ECO:0007669"/>
    <property type="project" value="TreeGrafter"/>
</dbReference>
<dbReference type="AlphaFoldDB" id="A0A521G3U5"/>
<evidence type="ECO:0000256" key="1">
    <source>
        <dbReference type="ARBA" id="ARBA00022679"/>
    </source>
</evidence>
<dbReference type="Pfam" id="PF00534">
    <property type="entry name" value="Glycos_transf_1"/>
    <property type="match status" value="1"/>
</dbReference>
<reference evidence="4" key="1">
    <citation type="submission" date="2017-07" db="EMBL/GenBank/DDBJ databases">
        <title>The cable genome - Insights into the physiology and evolution of filamentous bacteria capable of sulfide oxidation via long distance electron transfer.</title>
        <authorList>
            <person name="Thorup C."/>
            <person name="Bjerg J.T."/>
            <person name="Schreiber L."/>
            <person name="Nielsen L.P."/>
            <person name="Kjeldsen K.U."/>
            <person name="Boesen T."/>
            <person name="Boggild A."/>
            <person name="Meysman F."/>
            <person name="Geelhoed J."/>
            <person name="Schramm A."/>
        </authorList>
    </citation>
    <scope>NUCLEOTIDE SEQUENCE [LARGE SCALE GENOMIC DNA]</scope>
    <source>
        <strain evidence="4">GS</strain>
    </source>
</reference>
<organism evidence="4 5">
    <name type="scientific">Candidatus Electronema aureum</name>
    <dbReference type="NCBI Taxonomy" id="2005002"/>
    <lineage>
        <taxon>Bacteria</taxon>
        <taxon>Pseudomonadati</taxon>
        <taxon>Thermodesulfobacteriota</taxon>
        <taxon>Desulfobulbia</taxon>
        <taxon>Desulfobulbales</taxon>
        <taxon>Desulfobulbaceae</taxon>
        <taxon>Candidatus Electronema</taxon>
    </lineage>
</organism>
<evidence type="ECO:0000256" key="2">
    <source>
        <dbReference type="SAM" id="Phobius"/>
    </source>
</evidence>
<dbReference type="Proteomes" id="UP000316238">
    <property type="component" value="Unassembled WGS sequence"/>
</dbReference>
<feature type="domain" description="Glycosyl transferase family 1" evidence="3">
    <location>
        <begin position="249"/>
        <end position="341"/>
    </location>
</feature>
<keyword evidence="5" id="KW-1185">Reference proteome</keyword>
<gene>
    <name evidence="4" type="ORF">CDV28_10447</name>
</gene>
<evidence type="ECO:0000313" key="5">
    <source>
        <dbReference type="Proteomes" id="UP000316238"/>
    </source>
</evidence>
<dbReference type="EMBL" id="NQJD01000004">
    <property type="protein sequence ID" value="TAA75706.1"/>
    <property type="molecule type" value="Genomic_DNA"/>
</dbReference>
<dbReference type="SUPFAM" id="SSF53756">
    <property type="entry name" value="UDP-Glycosyltransferase/glycogen phosphorylase"/>
    <property type="match status" value="1"/>
</dbReference>
<sequence>MECSTIISLRCQFFLRRSVEKYILMNIGFLLGSPGISGGSYVIYEHASRLKRKGHRVAIITRQNVKPEEHAWHSSASELDWLTVKQARAEHFDIVLATWWETFFLLRQLKAVHYVYFVQSIESRFFDLPNPLNFRNTENLIWQKLCEKTYACTIPVITEAAWIQKYLYRNYNKWPFLVRNGIRKDIYTAVGEAVDPRKPGRFRVLVEGPVEVSFKNVPISLRLARRAGADEVWLLTSSDIKAHPDADRVFSRVPIHETPAVYRSCDLVLKLSHVEGMFGPPLEMFHCGGTALVYDVTGHDEYIVHDQNAYVAATDDEEQVVRLLRHLKENPAELERLKQGGAATAAAWPDWEACAVQFEQALLKIAVERPASRKYLSKYTKALYDTLKSSVRAKAQEIFATREKAEWLGNTADLHNFVHFFWDSQGKFTDKKSQQRHYRSGKWVKFTFELRVDELPLWLKIDPSLHVGITEISSITLQNKTQDTEILIFQEPDEFSLLLLTGDIKWIFPERKNVMLSYGPHSGFILPSIEADKVCIGDLLECSIKIKETGIQQFFTGKQISIVDTTKKVRQDESDRRNVVHLYWDKDGKFSDNELQQHYPAEEWATISFELPVEESPLWLRLDPSRRVGIIEIAFITVRNKTQNRDIMTFRKQEEFQILFLSGDLKWIFSDRKDVAFSKGKYPILVLPKIESSEVAFGDLLEISIKLKESGVQQFFDEHPVSFANGIKPCESALSSWRKRILRQQ</sequence>
<dbReference type="PANTHER" id="PTHR46401">
    <property type="entry name" value="GLYCOSYLTRANSFERASE WBBK-RELATED"/>
    <property type="match status" value="1"/>
</dbReference>
<keyword evidence="2" id="KW-1133">Transmembrane helix</keyword>
<keyword evidence="2" id="KW-0472">Membrane</keyword>
<accession>A0A521G3U5</accession>
<comment type="caution">
    <text evidence="4">The sequence shown here is derived from an EMBL/GenBank/DDBJ whole genome shotgun (WGS) entry which is preliminary data.</text>
</comment>
<evidence type="ECO:0000313" key="4">
    <source>
        <dbReference type="EMBL" id="TAA75706.1"/>
    </source>
</evidence>
<dbReference type="PANTHER" id="PTHR46401:SF2">
    <property type="entry name" value="GLYCOSYLTRANSFERASE WBBK-RELATED"/>
    <property type="match status" value="1"/>
</dbReference>
<name>A0A521G3U5_9BACT</name>